<dbReference type="Proteomes" id="UP000735302">
    <property type="component" value="Unassembled WGS sequence"/>
</dbReference>
<organism evidence="1 2">
    <name type="scientific">Plakobranchus ocellatus</name>
    <dbReference type="NCBI Taxonomy" id="259542"/>
    <lineage>
        <taxon>Eukaryota</taxon>
        <taxon>Metazoa</taxon>
        <taxon>Spiralia</taxon>
        <taxon>Lophotrochozoa</taxon>
        <taxon>Mollusca</taxon>
        <taxon>Gastropoda</taxon>
        <taxon>Heterobranchia</taxon>
        <taxon>Euthyneura</taxon>
        <taxon>Panpulmonata</taxon>
        <taxon>Sacoglossa</taxon>
        <taxon>Placobranchoidea</taxon>
        <taxon>Plakobranchidae</taxon>
        <taxon>Plakobranchus</taxon>
    </lineage>
</organism>
<dbReference type="EMBL" id="BLXT01003756">
    <property type="protein sequence ID" value="GFO05939.1"/>
    <property type="molecule type" value="Genomic_DNA"/>
</dbReference>
<comment type="caution">
    <text evidence="1">The sequence shown here is derived from an EMBL/GenBank/DDBJ whole genome shotgun (WGS) entry which is preliminary data.</text>
</comment>
<evidence type="ECO:0000313" key="2">
    <source>
        <dbReference type="Proteomes" id="UP000735302"/>
    </source>
</evidence>
<protein>
    <submittedName>
        <fullName evidence="1">Uncharacterized protein</fullName>
    </submittedName>
</protein>
<gene>
    <name evidence="1" type="ORF">PoB_003244400</name>
</gene>
<name>A0AAV4AI55_9GAST</name>
<sequence>MPKSLNANVSDDSYSVYDDDDDDDHDIGIGTCLTTLTTIHSLIKVNWVPRLVQHRRARNRVLVALGIRHYEIFCNCFPRRIYFHRVLGDLATYLVLGGHEEAIKIDFARTGIRTSDL</sequence>
<reference evidence="1 2" key="1">
    <citation type="journal article" date="2021" name="Elife">
        <title>Chloroplast acquisition without the gene transfer in kleptoplastic sea slugs, Plakobranchus ocellatus.</title>
        <authorList>
            <person name="Maeda T."/>
            <person name="Takahashi S."/>
            <person name="Yoshida T."/>
            <person name="Shimamura S."/>
            <person name="Takaki Y."/>
            <person name="Nagai Y."/>
            <person name="Toyoda A."/>
            <person name="Suzuki Y."/>
            <person name="Arimoto A."/>
            <person name="Ishii H."/>
            <person name="Satoh N."/>
            <person name="Nishiyama T."/>
            <person name="Hasebe M."/>
            <person name="Maruyama T."/>
            <person name="Minagawa J."/>
            <person name="Obokata J."/>
            <person name="Shigenobu S."/>
        </authorList>
    </citation>
    <scope>NUCLEOTIDE SEQUENCE [LARGE SCALE GENOMIC DNA]</scope>
</reference>
<proteinExistence type="predicted"/>
<keyword evidence="2" id="KW-1185">Reference proteome</keyword>
<accession>A0AAV4AI55</accession>
<dbReference type="AlphaFoldDB" id="A0AAV4AI55"/>
<evidence type="ECO:0000313" key="1">
    <source>
        <dbReference type="EMBL" id="GFO05939.1"/>
    </source>
</evidence>